<proteinExistence type="predicted"/>
<dbReference type="Proteomes" id="UP000757232">
    <property type="component" value="Unassembled WGS sequence"/>
</dbReference>
<dbReference type="PRINTS" id="PR00109">
    <property type="entry name" value="TYRKINASE"/>
</dbReference>
<dbReference type="InterPro" id="IPR051681">
    <property type="entry name" value="Ser/Thr_Kinases-Pseudokinases"/>
</dbReference>
<protein>
    <submittedName>
        <fullName evidence="3">Kinase-like protein</fullName>
    </submittedName>
</protein>
<reference evidence="3" key="1">
    <citation type="submission" date="2016-06" db="EMBL/GenBank/DDBJ databases">
        <title>Draft Genome sequence of the fungus Inonotus baumii.</title>
        <authorList>
            <person name="Zhu H."/>
            <person name="Lin W."/>
        </authorList>
    </citation>
    <scope>NUCLEOTIDE SEQUENCE</scope>
    <source>
        <strain evidence="3">821</strain>
    </source>
</reference>
<dbReference type="Gene3D" id="1.10.510.10">
    <property type="entry name" value="Transferase(Phosphotransferase) domain 1"/>
    <property type="match status" value="1"/>
</dbReference>
<dbReference type="SUPFAM" id="SSF56112">
    <property type="entry name" value="Protein kinase-like (PK-like)"/>
    <property type="match status" value="1"/>
</dbReference>
<dbReference type="Gene3D" id="2.30.29.30">
    <property type="entry name" value="Pleckstrin-homology domain (PH domain)/Phosphotyrosine-binding domain (PTB)"/>
    <property type="match status" value="1"/>
</dbReference>
<keyword evidence="3" id="KW-0418">Kinase</keyword>
<dbReference type="InterPro" id="IPR008271">
    <property type="entry name" value="Ser/Thr_kinase_AS"/>
</dbReference>
<dbReference type="EMBL" id="LNZH02000155">
    <property type="protein sequence ID" value="OCB89479.1"/>
    <property type="molecule type" value="Genomic_DNA"/>
</dbReference>
<name>A0A9Q5ND72_SANBA</name>
<dbReference type="GO" id="GO:0004674">
    <property type="term" value="F:protein serine/threonine kinase activity"/>
    <property type="evidence" value="ECO:0007669"/>
    <property type="project" value="TreeGrafter"/>
</dbReference>
<gene>
    <name evidence="3" type="ORF">A7U60_g3369</name>
</gene>
<dbReference type="GO" id="GO:0005524">
    <property type="term" value="F:ATP binding"/>
    <property type="evidence" value="ECO:0007669"/>
    <property type="project" value="InterPro"/>
</dbReference>
<feature type="region of interest" description="Disordered" evidence="1">
    <location>
        <begin position="169"/>
        <end position="205"/>
    </location>
</feature>
<keyword evidence="4" id="KW-1185">Reference proteome</keyword>
<dbReference type="PANTHER" id="PTHR44329">
    <property type="entry name" value="SERINE/THREONINE-PROTEIN KINASE TNNI3K-RELATED"/>
    <property type="match status" value="1"/>
</dbReference>
<evidence type="ECO:0000259" key="2">
    <source>
        <dbReference type="PROSITE" id="PS50011"/>
    </source>
</evidence>
<feature type="domain" description="Protein kinase" evidence="2">
    <location>
        <begin position="282"/>
        <end position="545"/>
    </location>
</feature>
<dbReference type="InterPro" id="IPR000719">
    <property type="entry name" value="Prot_kinase_dom"/>
</dbReference>
<dbReference type="InterPro" id="IPR011993">
    <property type="entry name" value="PH-like_dom_sf"/>
</dbReference>
<keyword evidence="3" id="KW-0808">Transferase</keyword>
<evidence type="ECO:0000313" key="3">
    <source>
        <dbReference type="EMBL" id="OCB89479.1"/>
    </source>
</evidence>
<comment type="caution">
    <text evidence="3">The sequence shown here is derived from an EMBL/GenBank/DDBJ whole genome shotgun (WGS) entry which is preliminary data.</text>
</comment>
<evidence type="ECO:0000256" key="1">
    <source>
        <dbReference type="SAM" id="MobiDB-lite"/>
    </source>
</evidence>
<dbReference type="Pfam" id="PF07714">
    <property type="entry name" value="PK_Tyr_Ser-Thr"/>
    <property type="match status" value="1"/>
</dbReference>
<evidence type="ECO:0000313" key="4">
    <source>
        <dbReference type="Proteomes" id="UP000757232"/>
    </source>
</evidence>
<dbReference type="SMART" id="SM00220">
    <property type="entry name" value="S_TKc"/>
    <property type="match status" value="1"/>
</dbReference>
<sequence length="553" mass="60992">MSAPASHVLVPLSHDDKEIVRLSLLDEGLKIYAVASVSLYFNYKCQSAPSTSLPGALVLFRTTFRQLVLQLLDISNLPGIIKWHHVLTNGATIVEAGQEGDERTYAFSDAEHRIKCVFADDEEASKFISKFLRTVDRIQKNTSAQQIAVNLSALDLDDHDDQTIRGINAGRLQSSGSGGSHSSNAIRMGAGRKRHDETGERRSTSVEIAQASTDIVHHRVSAEAGKNTPDDIDVTSDAALIIGQNLAQEEHDSDKWVCTVNGRTYEIPDLTTKLSQLPLSDVISSETKLKGGFGIVRRTRLKDGTDVAIKTLFRDSDAHGVYRRFKNEAAMQSALKHPNILPLLGISESEESGLGASLVLPWMKNLDSLRYLRNPKNAGVRRLPLILGTIRGIAYLHSQGIVHGDIKARNILISDNGQPLLSDFGLTSFANIEDRDLSTSLATAGNPRWMSPELLKAENPGKAVTKHSDMWAFSMTIIELLTGERLFHEEDAYFIVSNYVREHFPERPQFGECSDGLWELVLKCWALEPSSRPEAEAARFTIEVISRPSDSSS</sequence>
<dbReference type="AlphaFoldDB" id="A0A9Q5ND72"/>
<dbReference type="InterPro" id="IPR011009">
    <property type="entry name" value="Kinase-like_dom_sf"/>
</dbReference>
<dbReference type="InterPro" id="IPR001245">
    <property type="entry name" value="Ser-Thr/Tyr_kinase_cat_dom"/>
</dbReference>
<feature type="compositionally biased region" description="Basic and acidic residues" evidence="1">
    <location>
        <begin position="194"/>
        <end position="204"/>
    </location>
</feature>
<dbReference type="PROSITE" id="PS00108">
    <property type="entry name" value="PROTEIN_KINASE_ST"/>
    <property type="match status" value="1"/>
</dbReference>
<dbReference type="OrthoDB" id="4062651at2759"/>
<dbReference type="PROSITE" id="PS50011">
    <property type="entry name" value="PROTEIN_KINASE_DOM"/>
    <property type="match status" value="1"/>
</dbReference>
<organism evidence="3 4">
    <name type="scientific">Sanghuangporus baumii</name>
    <name type="common">Phellinus baumii</name>
    <dbReference type="NCBI Taxonomy" id="108892"/>
    <lineage>
        <taxon>Eukaryota</taxon>
        <taxon>Fungi</taxon>
        <taxon>Dikarya</taxon>
        <taxon>Basidiomycota</taxon>
        <taxon>Agaricomycotina</taxon>
        <taxon>Agaricomycetes</taxon>
        <taxon>Hymenochaetales</taxon>
        <taxon>Hymenochaetaceae</taxon>
        <taxon>Sanghuangporus</taxon>
    </lineage>
</organism>
<accession>A0A9Q5ND72</accession>